<reference evidence="3" key="1">
    <citation type="submission" date="2021-12" db="EMBL/GenBank/DDBJ databases">
        <authorList>
            <person name="King R."/>
        </authorList>
    </citation>
    <scope>NUCLEOTIDE SEQUENCE</scope>
</reference>
<dbReference type="AlphaFoldDB" id="A0A9P0G4Z4"/>
<dbReference type="KEGG" id="btab:109034310"/>
<dbReference type="PROSITE" id="PS51257">
    <property type="entry name" value="PROKAR_LIPOPROTEIN"/>
    <property type="match status" value="1"/>
</dbReference>
<name>A0A9P0G4Z4_BEMTA</name>
<keyword evidence="4" id="KW-1185">Reference proteome</keyword>
<evidence type="ECO:0000313" key="3">
    <source>
        <dbReference type="EMBL" id="CAH0770264.1"/>
    </source>
</evidence>
<protein>
    <submittedName>
        <fullName evidence="3">Uncharacterized protein</fullName>
    </submittedName>
</protein>
<dbReference type="Proteomes" id="UP001152759">
    <property type="component" value="Chromosome 4"/>
</dbReference>
<keyword evidence="2" id="KW-0732">Signal</keyword>
<evidence type="ECO:0000256" key="1">
    <source>
        <dbReference type="SAM" id="MobiDB-lite"/>
    </source>
</evidence>
<feature type="signal peptide" evidence="2">
    <location>
        <begin position="1"/>
        <end position="26"/>
    </location>
</feature>
<feature type="region of interest" description="Disordered" evidence="1">
    <location>
        <begin position="280"/>
        <end position="342"/>
    </location>
</feature>
<accession>A0A9P0G4Z4</accession>
<dbReference type="EMBL" id="OU963865">
    <property type="protein sequence ID" value="CAH0770264.1"/>
    <property type="molecule type" value="Genomic_DNA"/>
</dbReference>
<sequence>MLVLKLRFILSPTVLVAVALLTTASCENSVEVVDNQIPPPPAEASQSGPGSGEVAEKSGPAAAALAEKYAPGPYWSMATITNALTPVSDLFAPPTCSPHPLERVFENPDLAPLFKELPNLKDELMALAPGDQQNAEFLFKVYVSLSNAVTPFFHRAVELITVSAPKVTDLAKFNIAAELSTYVQSVVDPIPNGFSLVAKYKLRPPKNPGIRVPSLRELRNVVGRVVLKNVGAPPILTVIRLHIQLSILVKTYIRRQAHNLYMDHGNHPIMLITDASQTKDAASQTKDAGQVKETSQTEGANQTEYNTQKEDTNQKKEIATDSQPQPPKDEPAESHFQPLRTASEHFKKITGIIIKLPI</sequence>
<evidence type="ECO:0000313" key="4">
    <source>
        <dbReference type="Proteomes" id="UP001152759"/>
    </source>
</evidence>
<feature type="region of interest" description="Disordered" evidence="1">
    <location>
        <begin position="34"/>
        <end position="57"/>
    </location>
</feature>
<feature type="chain" id="PRO_5040187582" evidence="2">
    <location>
        <begin position="27"/>
        <end position="358"/>
    </location>
</feature>
<organism evidence="3 4">
    <name type="scientific">Bemisia tabaci</name>
    <name type="common">Sweetpotato whitefly</name>
    <name type="synonym">Aleurodes tabaci</name>
    <dbReference type="NCBI Taxonomy" id="7038"/>
    <lineage>
        <taxon>Eukaryota</taxon>
        <taxon>Metazoa</taxon>
        <taxon>Ecdysozoa</taxon>
        <taxon>Arthropoda</taxon>
        <taxon>Hexapoda</taxon>
        <taxon>Insecta</taxon>
        <taxon>Pterygota</taxon>
        <taxon>Neoptera</taxon>
        <taxon>Paraneoptera</taxon>
        <taxon>Hemiptera</taxon>
        <taxon>Sternorrhyncha</taxon>
        <taxon>Aleyrodoidea</taxon>
        <taxon>Aleyrodidae</taxon>
        <taxon>Aleyrodinae</taxon>
        <taxon>Bemisia</taxon>
    </lineage>
</organism>
<proteinExistence type="predicted"/>
<feature type="compositionally biased region" description="Polar residues" evidence="1">
    <location>
        <begin position="280"/>
        <end position="306"/>
    </location>
</feature>
<feature type="compositionally biased region" description="Basic and acidic residues" evidence="1">
    <location>
        <begin position="307"/>
        <end position="319"/>
    </location>
</feature>
<evidence type="ECO:0000256" key="2">
    <source>
        <dbReference type="SAM" id="SignalP"/>
    </source>
</evidence>
<gene>
    <name evidence="3" type="ORF">BEMITA_LOCUS7144</name>
</gene>